<accession>A0AAV1E0B0</accession>
<gene>
    <name evidence="1" type="ORF">OLC1_LOCUS20364</name>
</gene>
<organism evidence="1 2">
    <name type="scientific">Oldenlandia corymbosa var. corymbosa</name>
    <dbReference type="NCBI Taxonomy" id="529605"/>
    <lineage>
        <taxon>Eukaryota</taxon>
        <taxon>Viridiplantae</taxon>
        <taxon>Streptophyta</taxon>
        <taxon>Embryophyta</taxon>
        <taxon>Tracheophyta</taxon>
        <taxon>Spermatophyta</taxon>
        <taxon>Magnoliopsida</taxon>
        <taxon>eudicotyledons</taxon>
        <taxon>Gunneridae</taxon>
        <taxon>Pentapetalae</taxon>
        <taxon>asterids</taxon>
        <taxon>lamiids</taxon>
        <taxon>Gentianales</taxon>
        <taxon>Rubiaceae</taxon>
        <taxon>Rubioideae</taxon>
        <taxon>Spermacoceae</taxon>
        <taxon>Hedyotis-Oldenlandia complex</taxon>
        <taxon>Oldenlandia</taxon>
    </lineage>
</organism>
<protein>
    <submittedName>
        <fullName evidence="1">OLC1v1013910C1</fullName>
    </submittedName>
</protein>
<proteinExistence type="predicted"/>
<name>A0AAV1E0B0_OLDCO</name>
<reference evidence="1" key="1">
    <citation type="submission" date="2023-03" db="EMBL/GenBank/DDBJ databases">
        <authorList>
            <person name="Julca I."/>
        </authorList>
    </citation>
    <scope>NUCLEOTIDE SEQUENCE</scope>
</reference>
<dbReference type="Proteomes" id="UP001161247">
    <property type="component" value="Chromosome 7"/>
</dbReference>
<dbReference type="EMBL" id="OX459124">
    <property type="protein sequence ID" value="CAI9113329.1"/>
    <property type="molecule type" value="Genomic_DNA"/>
</dbReference>
<sequence length="102" mass="11904">MVILVTRDEHIYSKPATKLQSTISDQVNSRKLCFGGKVHEIVKDPLEDRTRPMTRLRRKRMREALKNFIIEALSKEESKFHRFQTASPDASMLFFPTECLHA</sequence>
<evidence type="ECO:0000313" key="1">
    <source>
        <dbReference type="EMBL" id="CAI9113329.1"/>
    </source>
</evidence>
<evidence type="ECO:0000313" key="2">
    <source>
        <dbReference type="Proteomes" id="UP001161247"/>
    </source>
</evidence>
<keyword evidence="2" id="KW-1185">Reference proteome</keyword>
<dbReference type="AlphaFoldDB" id="A0AAV1E0B0"/>